<reference evidence="1" key="1">
    <citation type="submission" date="2021-01" db="EMBL/GenBank/DDBJ databases">
        <title>Genomic Encyclopedia of Type Strains, Phase IV (KMG-IV): sequencing the most valuable type-strain genomes for metagenomic binning, comparative biology and taxonomic classification.</title>
        <authorList>
            <person name="Goeker M."/>
        </authorList>
    </citation>
    <scope>NUCLEOTIDE SEQUENCE</scope>
    <source>
        <strain evidence="1">DSM 21943</strain>
    </source>
</reference>
<protein>
    <submittedName>
        <fullName evidence="1">Phage-related protein</fullName>
    </submittedName>
</protein>
<dbReference type="EMBL" id="JAFBCV010000008">
    <property type="protein sequence ID" value="MBM7839433.1"/>
    <property type="molecule type" value="Genomic_DNA"/>
</dbReference>
<organism evidence="1 2">
    <name type="scientific">Shouchella xiaoxiensis</name>
    <dbReference type="NCBI Taxonomy" id="766895"/>
    <lineage>
        <taxon>Bacteria</taxon>
        <taxon>Bacillati</taxon>
        <taxon>Bacillota</taxon>
        <taxon>Bacilli</taxon>
        <taxon>Bacillales</taxon>
        <taxon>Bacillaceae</taxon>
        <taxon>Shouchella</taxon>
    </lineage>
</organism>
<keyword evidence="2" id="KW-1185">Reference proteome</keyword>
<dbReference type="Pfam" id="PF05973">
    <property type="entry name" value="Gp49"/>
    <property type="match status" value="1"/>
</dbReference>
<dbReference type="Proteomes" id="UP001179280">
    <property type="component" value="Unassembled WGS sequence"/>
</dbReference>
<evidence type="ECO:0000313" key="1">
    <source>
        <dbReference type="EMBL" id="MBM7839433.1"/>
    </source>
</evidence>
<comment type="caution">
    <text evidence="1">The sequence shown here is derived from an EMBL/GenBank/DDBJ whole genome shotgun (WGS) entry which is preliminary data.</text>
</comment>
<evidence type="ECO:0000313" key="2">
    <source>
        <dbReference type="Proteomes" id="UP001179280"/>
    </source>
</evidence>
<name>A0ABS2SV69_9BACI</name>
<dbReference type="InterPro" id="IPR009241">
    <property type="entry name" value="HigB-like"/>
</dbReference>
<proteinExistence type="predicted"/>
<sequence length="126" mass="14902">MSWSLTPYVKPNKSKPVVDYIDTLKDKEQAKVDHVFNLIRKNGTRTGMPYIRHLDDGIWEIRIAHSSNIFRVTLFHFEGNELILLHGFTKKTQKTPPKEIKRAKAYREDFKKRKDEIYGLLQKESE</sequence>
<dbReference type="RefSeq" id="WP_204466680.1">
    <property type="nucleotide sequence ID" value="NZ_JAFBCV010000008.1"/>
</dbReference>
<accession>A0ABS2SV69</accession>
<gene>
    <name evidence="1" type="ORF">JOC54_002713</name>
</gene>